<feature type="domain" description="CID" evidence="1">
    <location>
        <begin position="1"/>
        <end position="133"/>
    </location>
</feature>
<comment type="caution">
    <text evidence="2">The sequence shown here is derived from an EMBL/GenBank/DDBJ whole genome shotgun (WGS) entry which is preliminary data.</text>
</comment>
<dbReference type="SUPFAM" id="SSF48464">
    <property type="entry name" value="ENTH/VHS domain"/>
    <property type="match status" value="1"/>
</dbReference>
<dbReference type="EMBL" id="RBNI01002609">
    <property type="protein sequence ID" value="RUP49109.1"/>
    <property type="molecule type" value="Genomic_DNA"/>
</dbReference>
<dbReference type="Gene3D" id="1.25.40.90">
    <property type="match status" value="1"/>
</dbReference>
<sequence>MTDWDPADFDKELHGIFEFKPPVSASKIQTLTSLAMGHPLYYKNVVYIIEKFVHKCPPEYKLAGLYVIDAISRAAFEQRRKREKDGATPEPGKFTGEEYLPRFEKVFEENSLFRNMAMCPDKDKVRGLAGLQA</sequence>
<dbReference type="Pfam" id="PF04818">
    <property type="entry name" value="CID"/>
    <property type="match status" value="1"/>
</dbReference>
<keyword evidence="3" id="KW-1185">Reference proteome</keyword>
<evidence type="ECO:0000313" key="2">
    <source>
        <dbReference type="EMBL" id="RUP49109.1"/>
    </source>
</evidence>
<name>A0A433DE62_9FUNG</name>
<dbReference type="SMART" id="SM00582">
    <property type="entry name" value="RPR"/>
    <property type="match status" value="1"/>
</dbReference>
<dbReference type="InterPro" id="IPR006569">
    <property type="entry name" value="CID_dom"/>
</dbReference>
<evidence type="ECO:0000259" key="1">
    <source>
        <dbReference type="PROSITE" id="PS51391"/>
    </source>
</evidence>
<accession>A0A433DE62</accession>
<proteinExistence type="predicted"/>
<dbReference type="InterPro" id="IPR008942">
    <property type="entry name" value="ENTH_VHS"/>
</dbReference>
<dbReference type="AlphaFoldDB" id="A0A433DE62"/>
<dbReference type="Proteomes" id="UP000268093">
    <property type="component" value="Unassembled WGS sequence"/>
</dbReference>
<reference evidence="2 3" key="1">
    <citation type="journal article" date="2018" name="New Phytol.">
        <title>Phylogenomics of Endogonaceae and evolution of mycorrhizas within Mucoromycota.</title>
        <authorList>
            <person name="Chang Y."/>
            <person name="Desiro A."/>
            <person name="Na H."/>
            <person name="Sandor L."/>
            <person name="Lipzen A."/>
            <person name="Clum A."/>
            <person name="Barry K."/>
            <person name="Grigoriev I.V."/>
            <person name="Martin F.M."/>
            <person name="Stajich J.E."/>
            <person name="Smith M.E."/>
            <person name="Bonito G."/>
            <person name="Spatafora J.W."/>
        </authorList>
    </citation>
    <scope>NUCLEOTIDE SEQUENCE [LARGE SCALE GENOMIC DNA]</scope>
    <source>
        <strain evidence="2 3">GMNB39</strain>
    </source>
</reference>
<organism evidence="2 3">
    <name type="scientific">Jimgerdemannia flammicorona</name>
    <dbReference type="NCBI Taxonomy" id="994334"/>
    <lineage>
        <taxon>Eukaryota</taxon>
        <taxon>Fungi</taxon>
        <taxon>Fungi incertae sedis</taxon>
        <taxon>Mucoromycota</taxon>
        <taxon>Mucoromycotina</taxon>
        <taxon>Endogonomycetes</taxon>
        <taxon>Endogonales</taxon>
        <taxon>Endogonaceae</taxon>
        <taxon>Jimgerdemannia</taxon>
    </lineage>
</organism>
<evidence type="ECO:0000313" key="3">
    <source>
        <dbReference type="Proteomes" id="UP000268093"/>
    </source>
</evidence>
<dbReference type="PROSITE" id="PS51391">
    <property type="entry name" value="CID"/>
    <property type="match status" value="1"/>
</dbReference>
<gene>
    <name evidence="2" type="ORF">BC936DRAFT_143267</name>
</gene>
<protein>
    <recommendedName>
        <fullName evidence="1">CID domain-containing protein</fullName>
    </recommendedName>
</protein>